<evidence type="ECO:0000313" key="3">
    <source>
        <dbReference type="Proteomes" id="UP000321126"/>
    </source>
</evidence>
<keyword evidence="1" id="KW-0472">Membrane</keyword>
<protein>
    <recommendedName>
        <fullName evidence="4">GtrA family protein</fullName>
    </recommendedName>
</protein>
<gene>
    <name evidence="2" type="ORF">FOT62_21330</name>
</gene>
<reference evidence="2 3" key="1">
    <citation type="submission" date="2019-07" db="EMBL/GenBank/DDBJ databases">
        <title>Serratia strains were isolated from fresh produce.</title>
        <authorList>
            <person name="Cho G.-S."/>
            <person name="Stein M."/>
            <person name="Lee W."/>
            <person name="Suh S.H."/>
            <person name="Franz C.M.A.P."/>
        </authorList>
    </citation>
    <scope>NUCLEOTIDE SEQUENCE [LARGE SCALE GENOMIC DNA]</scope>
    <source>
        <strain evidence="2 3">S16</strain>
    </source>
</reference>
<evidence type="ECO:0000256" key="1">
    <source>
        <dbReference type="SAM" id="Phobius"/>
    </source>
</evidence>
<keyword evidence="1" id="KW-0812">Transmembrane</keyword>
<proteinExistence type="predicted"/>
<keyword evidence="1" id="KW-1133">Transmembrane helix</keyword>
<evidence type="ECO:0008006" key="4">
    <source>
        <dbReference type="Google" id="ProtNLM"/>
    </source>
</evidence>
<dbReference type="AlphaFoldDB" id="A0A5C7BZB1"/>
<feature type="transmembrane region" description="Helical" evidence="1">
    <location>
        <begin position="70"/>
        <end position="95"/>
    </location>
</feature>
<feature type="transmembrane region" description="Helical" evidence="1">
    <location>
        <begin position="107"/>
        <end position="129"/>
    </location>
</feature>
<dbReference type="EMBL" id="VOUQ01000015">
    <property type="protein sequence ID" value="TXE28314.1"/>
    <property type="molecule type" value="Genomic_DNA"/>
</dbReference>
<dbReference type="Proteomes" id="UP000321126">
    <property type="component" value="Unassembled WGS sequence"/>
</dbReference>
<comment type="caution">
    <text evidence="2">The sequence shown here is derived from an EMBL/GenBank/DDBJ whole genome shotgun (WGS) entry which is preliminary data.</text>
</comment>
<name>A0A5C7BZB1_SERMA</name>
<evidence type="ECO:0000313" key="2">
    <source>
        <dbReference type="EMBL" id="TXE28314.1"/>
    </source>
</evidence>
<accession>A0A5C7BZB1</accession>
<organism evidence="2 3">
    <name type="scientific">Serratia marcescens</name>
    <dbReference type="NCBI Taxonomy" id="615"/>
    <lineage>
        <taxon>Bacteria</taxon>
        <taxon>Pseudomonadati</taxon>
        <taxon>Pseudomonadota</taxon>
        <taxon>Gammaproteobacteria</taxon>
        <taxon>Enterobacterales</taxon>
        <taxon>Yersiniaceae</taxon>
        <taxon>Serratia</taxon>
    </lineage>
</organism>
<dbReference type="RefSeq" id="WP_147882505.1">
    <property type="nucleotide sequence ID" value="NZ_VOUQ01000015.1"/>
</dbReference>
<sequence length="140" mass="16008">MESVANFIMIFTTHTVIHLPHPTYFSNELSYVNVFAPIGRLYWANVLGNLVGFVINVLIFNYLYKGRGILFFFSSITSSFIVVVIYTAVTDYFAFDFLYKSHISELVIVNIISNLFFVAFFSIPSVMVVKTILNYIDRGS</sequence>
<feature type="transmembrane region" description="Helical" evidence="1">
    <location>
        <begin position="41"/>
        <end position="63"/>
    </location>
</feature>